<name>A0A2V0P8L8_9CHLO</name>
<gene>
    <name evidence="2" type="ORF">Rsub_06480</name>
</gene>
<evidence type="ECO:0000256" key="1">
    <source>
        <dbReference type="SAM" id="MobiDB-lite"/>
    </source>
</evidence>
<evidence type="ECO:0000313" key="3">
    <source>
        <dbReference type="Proteomes" id="UP000247498"/>
    </source>
</evidence>
<feature type="region of interest" description="Disordered" evidence="1">
    <location>
        <begin position="29"/>
        <end position="68"/>
    </location>
</feature>
<reference evidence="2 3" key="1">
    <citation type="journal article" date="2018" name="Sci. Rep.">
        <title>Raphidocelis subcapitata (=Pseudokirchneriella subcapitata) provides an insight into genome evolution and environmental adaptations in the Sphaeropleales.</title>
        <authorList>
            <person name="Suzuki S."/>
            <person name="Yamaguchi H."/>
            <person name="Nakajima N."/>
            <person name="Kawachi M."/>
        </authorList>
    </citation>
    <scope>NUCLEOTIDE SEQUENCE [LARGE SCALE GENOMIC DNA]</scope>
    <source>
        <strain evidence="2 3">NIES-35</strain>
    </source>
</reference>
<accession>A0A2V0P8L8</accession>
<sequence length="138" mass="14791">MGFSTWDRLKLACPFLSFFLSGEAQHRERSIAPHAQHSTKVEARRRGGGATPQPGAPPPRGAARRASFAAAAPPFGAAGARCSASARLLQRVRFAALARRASRARAPLAQTKVCVSTSHASWTVSRLAHSEARRFCTL</sequence>
<dbReference type="AlphaFoldDB" id="A0A2V0P8L8"/>
<evidence type="ECO:0000313" key="2">
    <source>
        <dbReference type="EMBL" id="GBF94210.1"/>
    </source>
</evidence>
<organism evidence="2 3">
    <name type="scientific">Raphidocelis subcapitata</name>
    <dbReference type="NCBI Taxonomy" id="307507"/>
    <lineage>
        <taxon>Eukaryota</taxon>
        <taxon>Viridiplantae</taxon>
        <taxon>Chlorophyta</taxon>
        <taxon>core chlorophytes</taxon>
        <taxon>Chlorophyceae</taxon>
        <taxon>CS clade</taxon>
        <taxon>Sphaeropleales</taxon>
        <taxon>Selenastraceae</taxon>
        <taxon>Raphidocelis</taxon>
    </lineage>
</organism>
<comment type="caution">
    <text evidence="2">The sequence shown here is derived from an EMBL/GenBank/DDBJ whole genome shotgun (WGS) entry which is preliminary data.</text>
</comment>
<dbReference type="Proteomes" id="UP000247498">
    <property type="component" value="Unassembled WGS sequence"/>
</dbReference>
<keyword evidence="3" id="KW-1185">Reference proteome</keyword>
<proteinExistence type="predicted"/>
<dbReference type="EMBL" id="BDRX01000049">
    <property type="protein sequence ID" value="GBF94210.1"/>
    <property type="molecule type" value="Genomic_DNA"/>
</dbReference>
<dbReference type="InParanoid" id="A0A2V0P8L8"/>
<protein>
    <submittedName>
        <fullName evidence="2">Uncharacterized protein</fullName>
    </submittedName>
</protein>